<sequence length="83" mass="9689">MSNKDFKVVEVQLEADVYEQVQEYCALENLGEEELVSCFMTRFVKEKLNIIDTLRKGYSEMAGINLDICNEFEACEKEVFSQY</sequence>
<gene>
    <name evidence="1" type="ORF">SAMN04488506_2220</name>
</gene>
<proteinExistence type="predicted"/>
<keyword evidence="2" id="KW-1185">Reference proteome</keyword>
<dbReference type="AlphaFoldDB" id="A0A1I5YSG4"/>
<dbReference type="STRING" id="82801.SAMN04488506_2220"/>
<dbReference type="GO" id="GO:0006355">
    <property type="term" value="P:regulation of DNA-templated transcription"/>
    <property type="evidence" value="ECO:0007669"/>
    <property type="project" value="InterPro"/>
</dbReference>
<accession>A0A1I5YSG4</accession>
<name>A0A1I5YSG4_9LACT</name>
<protein>
    <submittedName>
        <fullName evidence="1">CopG family transcriptional regulator / antitoxin EndoAI</fullName>
    </submittedName>
</protein>
<dbReference type="Gene3D" id="1.10.1220.10">
    <property type="entry name" value="Met repressor-like"/>
    <property type="match status" value="1"/>
</dbReference>
<evidence type="ECO:0000313" key="1">
    <source>
        <dbReference type="EMBL" id="SFQ47149.1"/>
    </source>
</evidence>
<reference evidence="1 2" key="1">
    <citation type="submission" date="2016-10" db="EMBL/GenBank/DDBJ databases">
        <authorList>
            <person name="de Groot N.N."/>
        </authorList>
    </citation>
    <scope>NUCLEOTIDE SEQUENCE [LARGE SCALE GENOMIC DNA]</scope>
    <source>
        <strain evidence="1 2">DSM 20581</strain>
    </source>
</reference>
<dbReference type="RefSeq" id="WP_092481222.1">
    <property type="nucleotide sequence ID" value="NZ_CP126128.1"/>
</dbReference>
<dbReference type="InterPro" id="IPR013321">
    <property type="entry name" value="Arc_rbn_hlx_hlx"/>
</dbReference>
<dbReference type="Proteomes" id="UP000199136">
    <property type="component" value="Unassembled WGS sequence"/>
</dbReference>
<evidence type="ECO:0000313" key="2">
    <source>
        <dbReference type="Proteomes" id="UP000199136"/>
    </source>
</evidence>
<organism evidence="1 2">
    <name type="scientific">Desemzia incerta</name>
    <dbReference type="NCBI Taxonomy" id="82801"/>
    <lineage>
        <taxon>Bacteria</taxon>
        <taxon>Bacillati</taxon>
        <taxon>Bacillota</taxon>
        <taxon>Bacilli</taxon>
        <taxon>Lactobacillales</taxon>
        <taxon>Carnobacteriaceae</taxon>
        <taxon>Desemzia</taxon>
    </lineage>
</organism>
<dbReference type="OrthoDB" id="2166423at2"/>
<dbReference type="EMBL" id="FOXW01000013">
    <property type="protein sequence ID" value="SFQ47149.1"/>
    <property type="molecule type" value="Genomic_DNA"/>
</dbReference>